<organism evidence="1 2">
    <name type="scientific">Pilimelia anulata</name>
    <dbReference type="NCBI Taxonomy" id="53371"/>
    <lineage>
        <taxon>Bacteria</taxon>
        <taxon>Bacillati</taxon>
        <taxon>Actinomycetota</taxon>
        <taxon>Actinomycetes</taxon>
        <taxon>Micromonosporales</taxon>
        <taxon>Micromonosporaceae</taxon>
        <taxon>Pilimelia</taxon>
    </lineage>
</organism>
<reference evidence="1" key="2">
    <citation type="submission" date="2020-09" db="EMBL/GenBank/DDBJ databases">
        <authorList>
            <person name="Sun Q."/>
            <person name="Ohkuma M."/>
        </authorList>
    </citation>
    <scope>NUCLEOTIDE SEQUENCE</scope>
    <source>
        <strain evidence="1">JCM 3090</strain>
    </source>
</reference>
<name>A0A8J3B4Q7_9ACTN</name>
<sequence length="71" mass="7594">MRFSRSHTTISVFLVIWLLIGVLAAAQRGYFSRSNASCAKLSATALTIIAGPLNYVGANPAITCRLPEPSQ</sequence>
<accession>A0A8J3B4Q7</accession>
<dbReference type="EMBL" id="BMQB01000004">
    <property type="protein sequence ID" value="GGJ93416.1"/>
    <property type="molecule type" value="Genomic_DNA"/>
</dbReference>
<reference evidence="1" key="1">
    <citation type="journal article" date="2014" name="Int. J. Syst. Evol. Microbiol.">
        <title>Complete genome sequence of Corynebacterium casei LMG S-19264T (=DSM 44701T), isolated from a smear-ripened cheese.</title>
        <authorList>
            <consortium name="US DOE Joint Genome Institute (JGI-PGF)"/>
            <person name="Walter F."/>
            <person name="Albersmeier A."/>
            <person name="Kalinowski J."/>
            <person name="Ruckert C."/>
        </authorList>
    </citation>
    <scope>NUCLEOTIDE SEQUENCE</scope>
    <source>
        <strain evidence="1">JCM 3090</strain>
    </source>
</reference>
<gene>
    <name evidence="1" type="ORF">GCM10010123_24080</name>
</gene>
<dbReference type="AlphaFoldDB" id="A0A8J3B4Q7"/>
<proteinExistence type="predicted"/>
<protein>
    <submittedName>
        <fullName evidence="1">Uncharacterized protein</fullName>
    </submittedName>
</protein>
<evidence type="ECO:0000313" key="1">
    <source>
        <dbReference type="EMBL" id="GGJ93416.1"/>
    </source>
</evidence>
<dbReference type="Proteomes" id="UP000649739">
    <property type="component" value="Unassembled WGS sequence"/>
</dbReference>
<comment type="caution">
    <text evidence="1">The sequence shown here is derived from an EMBL/GenBank/DDBJ whole genome shotgun (WGS) entry which is preliminary data.</text>
</comment>
<keyword evidence="2" id="KW-1185">Reference proteome</keyword>
<dbReference type="RefSeq" id="WP_189170168.1">
    <property type="nucleotide sequence ID" value="NZ_BMQB01000004.1"/>
</dbReference>
<evidence type="ECO:0000313" key="2">
    <source>
        <dbReference type="Proteomes" id="UP000649739"/>
    </source>
</evidence>